<dbReference type="STRING" id="1353952.A0A165F5I5"/>
<evidence type="ECO:0000256" key="1">
    <source>
        <dbReference type="ARBA" id="ARBA00004123"/>
    </source>
</evidence>
<reference evidence="12 13" key="1">
    <citation type="journal article" date="2016" name="Mol. Biol. Evol.">
        <title>Comparative Genomics of Early-Diverging Mushroom-Forming Fungi Provides Insights into the Origins of Lignocellulose Decay Capabilities.</title>
        <authorList>
            <person name="Nagy L.G."/>
            <person name="Riley R."/>
            <person name="Tritt A."/>
            <person name="Adam C."/>
            <person name="Daum C."/>
            <person name="Floudas D."/>
            <person name="Sun H."/>
            <person name="Yadav J.S."/>
            <person name="Pangilinan J."/>
            <person name="Larsson K.H."/>
            <person name="Matsuura K."/>
            <person name="Barry K."/>
            <person name="Labutti K."/>
            <person name="Kuo R."/>
            <person name="Ohm R.A."/>
            <person name="Bhattacharya S.S."/>
            <person name="Shirouzu T."/>
            <person name="Yoshinaga Y."/>
            <person name="Martin F.M."/>
            <person name="Grigoriev I.V."/>
            <person name="Hibbett D.S."/>
        </authorList>
    </citation>
    <scope>NUCLEOTIDE SEQUENCE [LARGE SCALE GENOMIC DNA]</scope>
    <source>
        <strain evidence="12 13">HHB12733</strain>
    </source>
</reference>
<comment type="subunit">
    <text evidence="9">Component of the Mediator complex.</text>
</comment>
<evidence type="ECO:0000256" key="7">
    <source>
        <dbReference type="ARBA" id="ARBA00023242"/>
    </source>
</evidence>
<evidence type="ECO:0000313" key="13">
    <source>
        <dbReference type="Proteomes" id="UP000076842"/>
    </source>
</evidence>
<keyword evidence="4 9" id="KW-0805">Transcription regulation</keyword>
<dbReference type="PANTHER" id="PTHR12809">
    <property type="entry name" value="MEDIATOR COMPLEX SUBUNIT"/>
    <property type="match status" value="1"/>
</dbReference>
<dbReference type="InParanoid" id="A0A165F5I5"/>
<sequence>MVDPSSAPSAQAHAHAQAQEQNGLPSPSPQASHMNGHLLPASKHLPPPDPDALAGKTEKLGGGGRASPPPLPHELTDMIPLREVVSRLVQKAYEDLQNLVEVLPSKSDTERKHLIREYGSSTRKQAVKTLVLTRWARDAPIVQKCQDVRFFLQLQNGQFREAAHALDGVRRALGAARSRAWDVLTAVDVLASGSYLRLPTVIKEWFLPPARITPAAALATLHAMNRSLRLRLRTAEIVPIEMARYRVADGRVYFTVPELFAAAFVTGGAERSQLWYLLDVEFLIGARDPTRVFERFPRRPQGAMRDQIISLVNQQLALGHDALPAPDEAEPAHGRRRRRARVVTVDAPLVRAYNFLQMFALGYQLEILYYQASLLVSSLGWAPYLRLEFSRDRRTLTASYWQKARAPPPPGNPPWPASQSKVFGGTVTVSLESRASQGRSALGQVLAELEDRSKAGYGGGAVVVRTRDKVDGLRLRVIWEPARAWAGLTLPEHQLRGDEFDVDPRDLDFEAVLARVISRHADALLRVWFAQMRLGASKTVFREEEIALVQAEGAADGTLEMHVHFRPGEVTLLSLDVRSGAFVARERGVLPSVSRSDKIAMLVRQINDKPTTFVEAVCMTRFTILLEDLEKRASVLRTNVSKTRLVRAQDMPAFGPSARLFLYIALAAFPSHYLVLVLADSGLQYAMLKVALVNEDVAPEFQILECAWLDIRRITGADPSAPDRRWAISTDALCDLYAFCRARVAHAELEQQLRDVKIASWPTFDSPSAAASRIETLPFASPLLQKEVPTIRIESSAFLGAMSSDASTMSADAWCAYIAFRAINWTRLYGPVGVIVSVALRSEFFVPLADEKSTTGEYAGVRVKLDSKTGVINFHLESVHGAIVAFLRAWEGVSKAVSVAREVRTMSQEPRYAGVQLLSFTLSSVSLLYQNSFALTISSHGSTSLVFSYHGTPGRRNPHEEGIEHYSRVFEESGPRKLIEILRDTLPLLLEFDQLEKSASIKMRWVLREAGWVRALYGDARHALDFRLLPNSRILVVDGAIHLFNPNGKVVFPQHPVISLMRESTQKFSSLYQVIDGLPTLLLDVTRSVAKERAGMASAVAGKNKLPDVVPLEAGLMCHQDVVRSVVRLVHEGTLKLLEGEGA</sequence>
<feature type="compositionally biased region" description="Low complexity" evidence="10">
    <location>
        <begin position="1"/>
        <end position="19"/>
    </location>
</feature>
<comment type="function">
    <text evidence="9">Component of the Mediator complex, a coactivator involved in the regulated transcription of nearly all RNA polymerase II-dependent genes. Mediator functions as a bridge to convey information from gene-specific regulatory proteins to the basal RNA polymerase II transcription machinery. Mediator is recruited to promoters by direct interactions with regulatory proteins and serves as a scaffold for the assembly of a functional preinitiation complex with RNA polymerase II and the general transcription factors.</text>
</comment>
<dbReference type="EMBL" id="KV423981">
    <property type="protein sequence ID" value="KZT56231.1"/>
    <property type="molecule type" value="Genomic_DNA"/>
</dbReference>
<dbReference type="OrthoDB" id="205099at2759"/>
<comment type="subcellular location">
    <subcellularLocation>
        <location evidence="1 9">Nucleus</location>
    </subcellularLocation>
</comment>
<organism evidence="12 13">
    <name type="scientific">Calocera cornea HHB12733</name>
    <dbReference type="NCBI Taxonomy" id="1353952"/>
    <lineage>
        <taxon>Eukaryota</taxon>
        <taxon>Fungi</taxon>
        <taxon>Dikarya</taxon>
        <taxon>Basidiomycota</taxon>
        <taxon>Agaricomycotina</taxon>
        <taxon>Dacrymycetes</taxon>
        <taxon>Dacrymycetales</taxon>
        <taxon>Dacrymycetaceae</taxon>
        <taxon>Calocera</taxon>
    </lineage>
</organism>
<comment type="similarity">
    <text evidence="2 9">Belongs to the Mediator complex subunit 14 family.</text>
</comment>
<dbReference type="GO" id="GO:0003712">
    <property type="term" value="F:transcription coregulator activity"/>
    <property type="evidence" value="ECO:0007669"/>
    <property type="project" value="UniProtKB-UniRule"/>
</dbReference>
<evidence type="ECO:0000259" key="11">
    <source>
        <dbReference type="Pfam" id="PF08638"/>
    </source>
</evidence>
<evidence type="ECO:0000256" key="9">
    <source>
        <dbReference type="RuleBase" id="RU365082"/>
    </source>
</evidence>
<evidence type="ECO:0000313" key="12">
    <source>
        <dbReference type="EMBL" id="KZT56231.1"/>
    </source>
</evidence>
<dbReference type="GO" id="GO:0016592">
    <property type="term" value="C:mediator complex"/>
    <property type="evidence" value="ECO:0007669"/>
    <property type="project" value="UniProtKB-UniRule"/>
</dbReference>
<gene>
    <name evidence="12" type="ORF">CALCODRAFT_484137</name>
</gene>
<evidence type="ECO:0000256" key="3">
    <source>
        <dbReference type="ARBA" id="ARBA00019619"/>
    </source>
</evidence>
<evidence type="ECO:0000256" key="8">
    <source>
        <dbReference type="ARBA" id="ARBA00032007"/>
    </source>
</evidence>
<feature type="region of interest" description="Disordered" evidence="10">
    <location>
        <begin position="1"/>
        <end position="75"/>
    </location>
</feature>
<evidence type="ECO:0000256" key="6">
    <source>
        <dbReference type="ARBA" id="ARBA00023163"/>
    </source>
</evidence>
<evidence type="ECO:0000256" key="10">
    <source>
        <dbReference type="SAM" id="MobiDB-lite"/>
    </source>
</evidence>
<evidence type="ECO:0000256" key="4">
    <source>
        <dbReference type="ARBA" id="ARBA00023015"/>
    </source>
</evidence>
<dbReference type="Proteomes" id="UP000076842">
    <property type="component" value="Unassembled WGS sequence"/>
</dbReference>
<proteinExistence type="inferred from homology"/>
<keyword evidence="13" id="KW-1185">Reference proteome</keyword>
<dbReference type="InterPro" id="IPR013947">
    <property type="entry name" value="Mediator_Med14"/>
</dbReference>
<evidence type="ECO:0000256" key="2">
    <source>
        <dbReference type="ARBA" id="ARBA00007813"/>
    </source>
</evidence>
<evidence type="ECO:0000256" key="5">
    <source>
        <dbReference type="ARBA" id="ARBA00023159"/>
    </source>
</evidence>
<dbReference type="GO" id="GO:0006357">
    <property type="term" value="P:regulation of transcription by RNA polymerase II"/>
    <property type="evidence" value="ECO:0007669"/>
    <property type="project" value="InterPro"/>
</dbReference>
<name>A0A165F5I5_9BASI</name>
<keyword evidence="7 9" id="KW-0539">Nucleus</keyword>
<accession>A0A165F5I5</accession>
<dbReference type="InterPro" id="IPR055122">
    <property type="entry name" value="Med14_N"/>
</dbReference>
<dbReference type="PANTHER" id="PTHR12809:SF2">
    <property type="entry name" value="MEDIATOR OF RNA POLYMERASE II TRANSCRIPTION SUBUNIT 14"/>
    <property type="match status" value="1"/>
</dbReference>
<dbReference type="GO" id="GO:0070847">
    <property type="term" value="C:core mediator complex"/>
    <property type="evidence" value="ECO:0007669"/>
    <property type="project" value="TreeGrafter"/>
</dbReference>
<feature type="compositionally biased region" description="Polar residues" evidence="10">
    <location>
        <begin position="20"/>
        <end position="33"/>
    </location>
</feature>
<feature type="domain" description="Mediator complex subunit MED14 N-terminal" evidence="11">
    <location>
        <begin position="78"/>
        <end position="266"/>
    </location>
</feature>
<dbReference type="Pfam" id="PF08638">
    <property type="entry name" value="Med14"/>
    <property type="match status" value="1"/>
</dbReference>
<keyword evidence="5 9" id="KW-0010">Activator</keyword>
<protein>
    <recommendedName>
        <fullName evidence="3 9">Mediator of RNA polymerase II transcription subunit 14</fullName>
    </recommendedName>
    <alternativeName>
        <fullName evidence="8 9">Mediator complex subunit 14</fullName>
    </alternativeName>
</protein>
<dbReference type="AlphaFoldDB" id="A0A165F5I5"/>
<keyword evidence="6 9" id="KW-0804">Transcription</keyword>